<proteinExistence type="predicted"/>
<gene>
    <name evidence="1" type="ORF">OPT61_g161</name>
</gene>
<comment type="caution">
    <text evidence="1">The sequence shown here is derived from an EMBL/GenBank/DDBJ whole genome shotgun (WGS) entry which is preliminary data.</text>
</comment>
<name>A0ACC2IUS7_9PLEO</name>
<protein>
    <submittedName>
        <fullName evidence="1">Uncharacterized protein</fullName>
    </submittedName>
</protein>
<evidence type="ECO:0000313" key="1">
    <source>
        <dbReference type="EMBL" id="KAJ8118951.1"/>
    </source>
</evidence>
<sequence>MEPINAALAEIDSLEPGESFTYTGIAKKHGVDRSTLARRHRRVQVPREVSDRNQPKLTPQQEEELVE</sequence>
<keyword evidence="2" id="KW-1185">Reference proteome</keyword>
<dbReference type="EMBL" id="JAPHNI010000005">
    <property type="protein sequence ID" value="KAJ8118951.1"/>
    <property type="molecule type" value="Genomic_DNA"/>
</dbReference>
<evidence type="ECO:0000313" key="2">
    <source>
        <dbReference type="Proteomes" id="UP001153331"/>
    </source>
</evidence>
<accession>A0ACC2IUS7</accession>
<dbReference type="Proteomes" id="UP001153331">
    <property type="component" value="Unassembled WGS sequence"/>
</dbReference>
<reference evidence="1" key="1">
    <citation type="submission" date="2022-11" db="EMBL/GenBank/DDBJ databases">
        <title>Genome Sequence of Boeremia exigua.</title>
        <authorList>
            <person name="Buettner E."/>
        </authorList>
    </citation>
    <scope>NUCLEOTIDE SEQUENCE</scope>
    <source>
        <strain evidence="1">CU02</strain>
    </source>
</reference>
<organism evidence="1 2">
    <name type="scientific">Boeremia exigua</name>
    <dbReference type="NCBI Taxonomy" id="749465"/>
    <lineage>
        <taxon>Eukaryota</taxon>
        <taxon>Fungi</taxon>
        <taxon>Dikarya</taxon>
        <taxon>Ascomycota</taxon>
        <taxon>Pezizomycotina</taxon>
        <taxon>Dothideomycetes</taxon>
        <taxon>Pleosporomycetidae</taxon>
        <taxon>Pleosporales</taxon>
        <taxon>Pleosporineae</taxon>
        <taxon>Didymellaceae</taxon>
        <taxon>Boeremia</taxon>
    </lineage>
</organism>